<feature type="transmembrane region" description="Helical" evidence="2">
    <location>
        <begin position="1796"/>
        <end position="1824"/>
    </location>
</feature>
<feature type="transmembrane region" description="Helical" evidence="2">
    <location>
        <begin position="1322"/>
        <end position="1345"/>
    </location>
</feature>
<dbReference type="Proteomes" id="UP000322899">
    <property type="component" value="Unassembled WGS sequence"/>
</dbReference>
<dbReference type="PROSITE" id="PS50096">
    <property type="entry name" value="IQ"/>
    <property type="match status" value="1"/>
</dbReference>
<feature type="transmembrane region" description="Helical" evidence="2">
    <location>
        <begin position="1836"/>
        <end position="1856"/>
    </location>
</feature>
<evidence type="ECO:0000256" key="2">
    <source>
        <dbReference type="SAM" id="Phobius"/>
    </source>
</evidence>
<gene>
    <name evidence="3" type="ORF">FNF27_04691</name>
</gene>
<feature type="region of interest" description="Disordered" evidence="1">
    <location>
        <begin position="1989"/>
        <end position="2008"/>
    </location>
</feature>
<evidence type="ECO:0000313" key="3">
    <source>
        <dbReference type="EMBL" id="KAA0173743.1"/>
    </source>
</evidence>
<feature type="transmembrane region" description="Helical" evidence="2">
    <location>
        <begin position="1511"/>
        <end position="1530"/>
    </location>
</feature>
<keyword evidence="2" id="KW-1133">Transmembrane helix</keyword>
<evidence type="ECO:0000256" key="1">
    <source>
        <dbReference type="SAM" id="MobiDB-lite"/>
    </source>
</evidence>
<feature type="transmembrane region" description="Helical" evidence="2">
    <location>
        <begin position="1679"/>
        <end position="1702"/>
    </location>
</feature>
<name>A0A5A8E7G0_CAFRO</name>
<feature type="region of interest" description="Disordered" evidence="1">
    <location>
        <begin position="1395"/>
        <end position="1429"/>
    </location>
</feature>
<organism evidence="3 4">
    <name type="scientific">Cafeteria roenbergensis</name>
    <name type="common">Marine flagellate</name>
    <dbReference type="NCBI Taxonomy" id="33653"/>
    <lineage>
        <taxon>Eukaryota</taxon>
        <taxon>Sar</taxon>
        <taxon>Stramenopiles</taxon>
        <taxon>Bigyra</taxon>
        <taxon>Opalozoa</taxon>
        <taxon>Bicosoecida</taxon>
        <taxon>Cafeteriaceae</taxon>
        <taxon>Cafeteria</taxon>
    </lineage>
</organism>
<feature type="transmembrane region" description="Helical" evidence="2">
    <location>
        <begin position="1646"/>
        <end position="1667"/>
    </location>
</feature>
<feature type="compositionally biased region" description="Low complexity" evidence="1">
    <location>
        <begin position="1419"/>
        <end position="1429"/>
    </location>
</feature>
<keyword evidence="2" id="KW-0812">Transmembrane</keyword>
<dbReference type="EMBL" id="VLTO01000029">
    <property type="protein sequence ID" value="KAA0173743.1"/>
    <property type="molecule type" value="Genomic_DNA"/>
</dbReference>
<proteinExistence type="predicted"/>
<evidence type="ECO:0000313" key="4">
    <source>
        <dbReference type="Proteomes" id="UP000322899"/>
    </source>
</evidence>
<protein>
    <submittedName>
        <fullName evidence="3">Uncharacterized protein</fullName>
    </submittedName>
</protein>
<accession>A0A5A8E7G0</accession>
<comment type="caution">
    <text evidence="3">The sequence shown here is derived from an EMBL/GenBank/DDBJ whole genome shotgun (WGS) entry which is preliminary data.</text>
</comment>
<dbReference type="CDD" id="cd23767">
    <property type="entry name" value="IQCD"/>
    <property type="match status" value="1"/>
</dbReference>
<feature type="transmembrane region" description="Helical" evidence="2">
    <location>
        <begin position="2067"/>
        <end position="2089"/>
    </location>
</feature>
<feature type="transmembrane region" description="Helical" evidence="2">
    <location>
        <begin position="1542"/>
        <end position="1561"/>
    </location>
</feature>
<reference evidence="3 4" key="1">
    <citation type="submission" date="2019-07" db="EMBL/GenBank/DDBJ databases">
        <title>Genomes of Cafeteria roenbergensis.</title>
        <authorList>
            <person name="Fischer M.G."/>
            <person name="Hackl T."/>
            <person name="Roman M."/>
        </authorList>
    </citation>
    <scope>NUCLEOTIDE SEQUENCE [LARGE SCALE GENOMIC DNA]</scope>
    <source>
        <strain evidence="3 4">E4-10P</strain>
    </source>
</reference>
<sequence length="2156" mass="215244">MALRLSSSSGVAVFARELLLGAAPAGSAVEAVGVARNAAGRVGYGSVAFRVGTGASSALRVRASVSGASAGTAQHGDALSISASAEASLCGGAKALSLSGSPSWSLRLVGLAPLNSSWPLPAVSVADLDAALQRAWSKRASPARWSVAGGTLPAGHSAEFEVSATAAVASGGAALQTLSGSARAQVSVSATAGLSTLLSSSSGSEIGGTEGSAVAATVRDLDGLEGAASAVLEWECVLVPGADAARLGSMAAAAGGATGSALASVARSQSGAVSCSSDGARSAAAALAAAQDLAAGRAPVPAVDWSRSTLALGGIVTVRAGALRAGALMLSVRAVAGQAGALPPLHRREAVGSVVLQVRSGPALSVQLSAAGSSRGSDGSPSVVHPAHLPLPVRAQVGGSSAGAGRTVLLSWSLRDASSASLVPAFADDCALAAGQTLWSLLPSGLRIAAGGASVATQAWSPAAPSAFLASLRNVSAAMAGGADASAAATVQSWSLSPAGGSSSASAVDSLVSPAAGSSSGSSRSVTACALRSSALYEVEVRAVRPSDGAEGSAVLRVRTSARPSGGLLAVSATSTDAGPATGPWSSSLAVAVPALAADSVAFEARGLAGAVTVSFVAFKPTVAAAEALAASPSSAQARLDAVMGAQRTVLSSGVSVQSPMVALPVGAGEWGVLVIGAVAQSADGGVSVSLSAASGGALLVQAMSPVAVHAARDLSDEVLVASQLGNASTDDASASVAAAAALIWNSSSAGGGIAASAADALALGDTEGALSRVAGAASLLGAVSASQSRSASKCARELILLGQDGATGPHASCSGRGRCSLSGQAPECAAVLARAIGATANADDRRAAASAGEQELADAGCRASCVCLAGRKGSACGLSEAASAAQAAAMGSLLRTLHGAATQAGDGSSADQLASAASGVRAAVSGDPEGVDGISAGLALDTLETLSTVSAASSREGGGNETTGSIPAELASHVCSALSGLLASGVARASSKGSASLTGGQQPGRRLSAASLAELDEAAARAWDAARTAFRARRLLAPAALQGFVSTGGSYADGTVTISAAEVSSGAGLAEQAGAGVGALAAGGGGTLVTTAWSRGASPFAAAAAAARLQEAADAARAAAVSRADAASNASLGDSQLDSGTVAAMAVSAASSVGQVTEVTMLVPAGGGAQQGLESGFATLLADEGCLARGGANGSLAATYGVAVAAGQSAAAGLVTASPALGVASPHVRCLREPLLLRLPLPAGMTAADFVPRWWSEETGSWATGGVVVLSVDEASRTAVVATTHLTGFAATAEAVLARVRLPSLSRDVGRLRNYLRPENALPALVIGGIVLAFAIAWVVAWRYDQADRTRARYMAARRALVLAYGFTGVPTHEQARSFKRLQRLRRLEEQGLRRKLRRARRQREAGGQVVPGESHGGARSSTISRSARRGSVAAAGGGAAAQVDGAWFNDPRSAPAAEPRSSTRESSALSQYSRWVCQLFMMKLRSDHPLSFCTAPPEALVTFTRTQRVLVLCVLWILSMSVAAAFFGKQPASIEVRAGVVLLSALCMLPATFLLPFVFRYVSSLRSVTATVGSRAPAMREWASAVASTDRSAGAAKPGGGRSSVPARREKDFVLLTNLHADVILKFSPYLRGPPGSSATAARIASYFTVWCGLALVGAAAVFAVSAEGYPGKDTGLTPRSVCFLGLGVAAMGALALLLIRRAGVAARSAAKHGHQVFLAAAAKRRTPLERRRRDSQLGADTASRRFQGGRAAGGGAGAAVAEGVVTKSALEASAGKALRSAYRRAGCCGCLGGAWLVGAGIVLGSVYIGQVVAAVLFVMLLDSPLALEACLTIAGLEGALLVSVAGVLVFLWWDARRAHSRALVIAFEGGGVNRLLRAQVEEELRRRHRRQALMDAKAADAAVLSVTRRAMRGPRMVLDAAGVEIIVARLWTSRLVKLAPSGGAVLPPALRRFQAAAATVLVRDVLGRHLEDAGVLEASSRRSSVSAGRASGLGSPSGAESGSFVSGSARPIARLAWRQMEEECAVQIQATWRGHIGRRSALRMYELQVWEEDLALERGCLTGLVYAVAMLLLGAGTFICLVFGVLFTPEQARVWLLTSLASFALDLLVQKPVVIFCNAVALTVWGACTGRTASWANVSPNFVGAGGAWMGVL</sequence>
<keyword evidence="2" id="KW-0472">Membrane</keyword>